<accession>A0ABQ4R5E5</accession>
<name>A0ABQ4R5E5_9HYPH</name>
<feature type="region of interest" description="Disordered" evidence="1">
    <location>
        <begin position="109"/>
        <end position="142"/>
    </location>
</feature>
<comment type="caution">
    <text evidence="3">The sequence shown here is derived from an EMBL/GenBank/DDBJ whole genome shotgun (WGS) entry which is preliminary data.</text>
</comment>
<protein>
    <recommendedName>
        <fullName evidence="5">BA14K family protein</fullName>
    </recommendedName>
</protein>
<feature type="signal peptide" evidence="2">
    <location>
        <begin position="1"/>
        <end position="27"/>
    </location>
</feature>
<proteinExistence type="predicted"/>
<sequence length="142" mass="14529">MRVVTNSLAAGLLAGLLGLGAALPAAAQSVGYVTGFPGRDPAGDEEIGWGPAYRPETSFSQPGVPPTPGDFAGAAYRARTGRGPYDAVQGGPVRGVGYGGAVPGPRYYGAADGDVAPRRRAAPRTHRPVHARAHRSARQATR</sequence>
<reference evidence="3" key="1">
    <citation type="journal article" date="2021" name="Front. Microbiol.">
        <title>Comprehensive Comparative Genomics and Phenotyping of Methylobacterium Species.</title>
        <authorList>
            <person name="Alessa O."/>
            <person name="Ogura Y."/>
            <person name="Fujitani Y."/>
            <person name="Takami H."/>
            <person name="Hayashi T."/>
            <person name="Sahin N."/>
            <person name="Tani A."/>
        </authorList>
    </citation>
    <scope>NUCLEOTIDE SEQUENCE</scope>
    <source>
        <strain evidence="3">KCTC 52305</strain>
    </source>
</reference>
<reference evidence="3" key="2">
    <citation type="submission" date="2021-08" db="EMBL/GenBank/DDBJ databases">
        <authorList>
            <person name="Tani A."/>
            <person name="Ola A."/>
            <person name="Ogura Y."/>
            <person name="Katsura K."/>
            <person name="Hayashi T."/>
        </authorList>
    </citation>
    <scope>NUCLEOTIDE SEQUENCE</scope>
    <source>
        <strain evidence="3">KCTC 52305</strain>
    </source>
</reference>
<keyword evidence="2" id="KW-0732">Signal</keyword>
<evidence type="ECO:0008006" key="5">
    <source>
        <dbReference type="Google" id="ProtNLM"/>
    </source>
</evidence>
<dbReference type="RefSeq" id="WP_128564262.1">
    <property type="nucleotide sequence ID" value="NZ_BPQH01000016.1"/>
</dbReference>
<feature type="compositionally biased region" description="Basic residues" evidence="1">
    <location>
        <begin position="118"/>
        <end position="142"/>
    </location>
</feature>
<evidence type="ECO:0000313" key="4">
    <source>
        <dbReference type="Proteomes" id="UP001055167"/>
    </source>
</evidence>
<dbReference type="Proteomes" id="UP001055167">
    <property type="component" value="Unassembled WGS sequence"/>
</dbReference>
<dbReference type="EMBL" id="BPQH01000016">
    <property type="protein sequence ID" value="GJD52024.1"/>
    <property type="molecule type" value="Genomic_DNA"/>
</dbReference>
<feature type="region of interest" description="Disordered" evidence="1">
    <location>
        <begin position="40"/>
        <end position="75"/>
    </location>
</feature>
<organism evidence="3 4">
    <name type="scientific">Methylobacterium crusticola</name>
    <dbReference type="NCBI Taxonomy" id="1697972"/>
    <lineage>
        <taxon>Bacteria</taxon>
        <taxon>Pseudomonadati</taxon>
        <taxon>Pseudomonadota</taxon>
        <taxon>Alphaproteobacteria</taxon>
        <taxon>Hyphomicrobiales</taxon>
        <taxon>Methylobacteriaceae</taxon>
        <taxon>Methylobacterium</taxon>
    </lineage>
</organism>
<evidence type="ECO:0000256" key="2">
    <source>
        <dbReference type="SAM" id="SignalP"/>
    </source>
</evidence>
<feature type="chain" id="PRO_5047479462" description="BA14K family protein" evidence="2">
    <location>
        <begin position="28"/>
        <end position="142"/>
    </location>
</feature>
<gene>
    <name evidence="3" type="ORF">OPKNFCMD_4786</name>
</gene>
<keyword evidence="4" id="KW-1185">Reference proteome</keyword>
<evidence type="ECO:0000256" key="1">
    <source>
        <dbReference type="SAM" id="MobiDB-lite"/>
    </source>
</evidence>
<evidence type="ECO:0000313" key="3">
    <source>
        <dbReference type="EMBL" id="GJD52024.1"/>
    </source>
</evidence>